<reference evidence="2 3" key="1">
    <citation type="journal article" date="2017" name="BMC Genomics">
        <title>Comparative genomic and phylogenomic analyses of the Bifidobacteriaceae family.</title>
        <authorList>
            <person name="Lugli G.A."/>
            <person name="Milani C."/>
            <person name="Turroni F."/>
            <person name="Duranti S."/>
            <person name="Mancabelli L."/>
            <person name="Mangifesta M."/>
            <person name="Ferrario C."/>
            <person name="Modesto M."/>
            <person name="Mattarelli P."/>
            <person name="Jiri K."/>
            <person name="van Sinderen D."/>
            <person name="Ventura M."/>
        </authorList>
    </citation>
    <scope>NUCLEOTIDE SEQUENCE [LARGE SCALE GENOMIC DNA]</scope>
    <source>
        <strain evidence="2 3">DSM 22924</strain>
    </source>
</reference>
<keyword evidence="3" id="KW-1185">Reference proteome</keyword>
<dbReference type="AlphaFoldDB" id="A0A261EVK5"/>
<dbReference type="OrthoDB" id="9799173at2"/>
<proteinExistence type="predicted"/>
<dbReference type="Pfam" id="PF13274">
    <property type="entry name" value="SocA_Panacea"/>
    <property type="match status" value="1"/>
</dbReference>
<protein>
    <recommendedName>
        <fullName evidence="1">Antitoxin SocA-like Panacea domain-containing protein</fullName>
    </recommendedName>
</protein>
<dbReference type="Proteomes" id="UP000216004">
    <property type="component" value="Unassembled WGS sequence"/>
</dbReference>
<feature type="domain" description="Antitoxin SocA-like Panacea" evidence="1">
    <location>
        <begin position="4"/>
        <end position="106"/>
    </location>
</feature>
<name>A0A261EVK5_9BIFI</name>
<evidence type="ECO:0000313" key="3">
    <source>
        <dbReference type="Proteomes" id="UP000216004"/>
    </source>
</evidence>
<accession>A0A261EVK5</accession>
<gene>
    <name evidence="2" type="ORF">BOCO_0069</name>
</gene>
<dbReference type="EMBL" id="MWWS01000002">
    <property type="protein sequence ID" value="OZG50883.1"/>
    <property type="molecule type" value="Genomic_DNA"/>
</dbReference>
<evidence type="ECO:0000313" key="2">
    <source>
        <dbReference type="EMBL" id="OZG50883.1"/>
    </source>
</evidence>
<organism evidence="2 3">
    <name type="scientific">Bombiscardovia coagulans</name>
    <dbReference type="NCBI Taxonomy" id="686666"/>
    <lineage>
        <taxon>Bacteria</taxon>
        <taxon>Bacillati</taxon>
        <taxon>Actinomycetota</taxon>
        <taxon>Actinomycetes</taxon>
        <taxon>Bifidobacteriales</taxon>
        <taxon>Bifidobacteriaceae</taxon>
        <taxon>Bombiscardovia</taxon>
    </lineage>
</organism>
<dbReference type="InterPro" id="IPR025272">
    <property type="entry name" value="SocA_Panacea"/>
</dbReference>
<sequence>MDFDGFEYRESMESVTGDNYSHKKMGSYPDVMDDVILSMKHNGLLNESEVSEFSCSYNPTVVFLSECDPDLSVFDINKYILNRIVKEYGNATGRELECKSHSEVPWLGVDNNERSPSELIFYHGTFNQIRDLNYCKVSGRCFVKTILVEKKLCHEYGS</sequence>
<evidence type="ECO:0000259" key="1">
    <source>
        <dbReference type="Pfam" id="PF13274"/>
    </source>
</evidence>
<comment type="caution">
    <text evidence="2">The sequence shown here is derived from an EMBL/GenBank/DDBJ whole genome shotgun (WGS) entry which is preliminary data.</text>
</comment>